<keyword evidence="2" id="KW-0812">Transmembrane</keyword>
<keyword evidence="4" id="KW-1185">Reference proteome</keyword>
<feature type="transmembrane region" description="Helical" evidence="2">
    <location>
        <begin position="33"/>
        <end position="54"/>
    </location>
</feature>
<evidence type="ECO:0000256" key="2">
    <source>
        <dbReference type="SAM" id="Phobius"/>
    </source>
</evidence>
<gene>
    <name evidence="3" type="ORF">DGUA_6G007122</name>
</gene>
<feature type="compositionally biased region" description="Low complexity" evidence="1">
    <location>
        <begin position="1"/>
        <end position="13"/>
    </location>
</feature>
<dbReference type="OrthoDB" id="5946061at2759"/>
<feature type="transmembrane region" description="Helical" evidence="2">
    <location>
        <begin position="108"/>
        <end position="136"/>
    </location>
</feature>
<organism evidence="3 4">
    <name type="scientific">Drosophila guanche</name>
    <name type="common">Fruit fly</name>
    <dbReference type="NCBI Taxonomy" id="7266"/>
    <lineage>
        <taxon>Eukaryota</taxon>
        <taxon>Metazoa</taxon>
        <taxon>Ecdysozoa</taxon>
        <taxon>Arthropoda</taxon>
        <taxon>Hexapoda</taxon>
        <taxon>Insecta</taxon>
        <taxon>Pterygota</taxon>
        <taxon>Neoptera</taxon>
        <taxon>Endopterygota</taxon>
        <taxon>Diptera</taxon>
        <taxon>Brachycera</taxon>
        <taxon>Muscomorpha</taxon>
        <taxon>Ephydroidea</taxon>
        <taxon>Drosophilidae</taxon>
        <taxon>Drosophila</taxon>
        <taxon>Sophophora</taxon>
    </lineage>
</organism>
<name>A0A3B0JV08_DROGU</name>
<evidence type="ECO:0008006" key="5">
    <source>
        <dbReference type="Google" id="ProtNLM"/>
    </source>
</evidence>
<keyword evidence="2" id="KW-0472">Membrane</keyword>
<feature type="region of interest" description="Disordered" evidence="1">
    <location>
        <begin position="198"/>
        <end position="222"/>
    </location>
</feature>
<dbReference type="PANTHER" id="PTHR28474">
    <property type="entry name" value="TRANSMEMBRANE PROTEIN 72"/>
    <property type="match status" value="1"/>
</dbReference>
<proteinExistence type="predicted"/>
<sequence>MSQLQMQQQQQQQQHRRGHRHHRRRQPPEPCECLRPVIRVFGLLTSFVICGVGVDVYMHGFQAGLYILFSALLVMFIEVKWLVTLFLQLQCSEENYQRSLRGSCGCLGCWRVSCAFCGGWRPTPIYAIIGICLILYPHNLWLSYVAGMFLLLLGLLRLCTLLRFSPAKDEGLLPQCDFEKVSSFLDNMEDDFAEVSASQTVLDQEDDEDDGDEEPTIDDDVC</sequence>
<keyword evidence="2" id="KW-1133">Transmembrane helix</keyword>
<dbReference type="AlphaFoldDB" id="A0A3B0JV08"/>
<dbReference type="OMA" id="KECSYDR"/>
<feature type="compositionally biased region" description="Acidic residues" evidence="1">
    <location>
        <begin position="203"/>
        <end position="222"/>
    </location>
</feature>
<feature type="transmembrane region" description="Helical" evidence="2">
    <location>
        <begin position="66"/>
        <end position="87"/>
    </location>
</feature>
<evidence type="ECO:0000256" key="1">
    <source>
        <dbReference type="SAM" id="MobiDB-lite"/>
    </source>
</evidence>
<dbReference type="PANTHER" id="PTHR28474:SF1">
    <property type="entry name" value="TRANSMEMBRANE PROTEIN 72"/>
    <property type="match status" value="1"/>
</dbReference>
<feature type="compositionally biased region" description="Basic residues" evidence="1">
    <location>
        <begin position="14"/>
        <end position="25"/>
    </location>
</feature>
<protein>
    <recommendedName>
        <fullName evidence="5">Transmembrane protein 72</fullName>
    </recommendedName>
</protein>
<evidence type="ECO:0000313" key="4">
    <source>
        <dbReference type="Proteomes" id="UP000268350"/>
    </source>
</evidence>
<dbReference type="EMBL" id="OUUW01000002">
    <property type="protein sequence ID" value="SPP76571.1"/>
    <property type="molecule type" value="Genomic_DNA"/>
</dbReference>
<reference evidence="4" key="1">
    <citation type="submission" date="2018-01" db="EMBL/GenBank/DDBJ databases">
        <authorList>
            <person name="Alioto T."/>
            <person name="Alioto T."/>
        </authorList>
    </citation>
    <scope>NUCLEOTIDE SEQUENCE [LARGE SCALE GENOMIC DNA]</scope>
</reference>
<dbReference type="Proteomes" id="UP000268350">
    <property type="component" value="Unassembled WGS sequence"/>
</dbReference>
<evidence type="ECO:0000313" key="3">
    <source>
        <dbReference type="EMBL" id="SPP76571.1"/>
    </source>
</evidence>
<dbReference type="InterPro" id="IPR032055">
    <property type="entry name" value="TMEM72"/>
</dbReference>
<dbReference type="Pfam" id="PF16054">
    <property type="entry name" value="TMEM72"/>
    <property type="match status" value="1"/>
</dbReference>
<feature type="region of interest" description="Disordered" evidence="1">
    <location>
        <begin position="1"/>
        <end position="28"/>
    </location>
</feature>
<accession>A0A3B0JV08</accession>